<dbReference type="OrthoDB" id="5833294at2759"/>
<reference evidence="2" key="2">
    <citation type="journal article" date="2016" name="Sci. Rep.">
        <title>Dictyocaulus viviparus genome, variome and transcriptome elucidate lungworm biology and support future intervention.</title>
        <authorList>
            <person name="McNulty S.N."/>
            <person name="Strube C."/>
            <person name="Rosa B.A."/>
            <person name="Martin J.C."/>
            <person name="Tyagi R."/>
            <person name="Choi Y.J."/>
            <person name="Wang Q."/>
            <person name="Hallsworth Pepin K."/>
            <person name="Zhang X."/>
            <person name="Ozersky P."/>
            <person name="Wilson R.K."/>
            <person name="Sternberg P.W."/>
            <person name="Gasser R.B."/>
            <person name="Mitreva M."/>
        </authorList>
    </citation>
    <scope>NUCLEOTIDE SEQUENCE [LARGE SCALE GENOMIC DNA]</scope>
    <source>
        <strain evidence="2">HannoverDv2000</strain>
    </source>
</reference>
<keyword evidence="2" id="KW-1185">Reference proteome</keyword>
<evidence type="ECO:0000313" key="1">
    <source>
        <dbReference type="EMBL" id="KJH51816.1"/>
    </source>
</evidence>
<protein>
    <submittedName>
        <fullName evidence="1">Uncharacterized protein</fullName>
    </submittedName>
</protein>
<name>A0A0D8YB87_DICVI</name>
<reference evidence="1 2" key="1">
    <citation type="submission" date="2013-11" db="EMBL/GenBank/DDBJ databases">
        <title>Draft genome of the bovine lungworm Dictyocaulus viviparus.</title>
        <authorList>
            <person name="Mitreva M."/>
        </authorList>
    </citation>
    <scope>NUCLEOTIDE SEQUENCE [LARGE SCALE GENOMIC DNA]</scope>
    <source>
        <strain evidence="1 2">HannoverDv2000</strain>
    </source>
</reference>
<dbReference type="STRING" id="29172.A0A0D8YB87"/>
<dbReference type="EMBL" id="KN716176">
    <property type="protein sequence ID" value="KJH51816.1"/>
    <property type="molecule type" value="Genomic_DNA"/>
</dbReference>
<proteinExistence type="predicted"/>
<gene>
    <name evidence="1" type="ORF">DICVIV_02007</name>
</gene>
<sequence>MAYADGEEMVFTEETRVEFGDYPDYIIRQYVESGKPLTILLLYILNQVNYYYTRTKISGLVLALTISRAMEQYSYEECMDALIMLLVCQSTKSTVLYYPKEFYRSSTRATSHLLHCSISYLHQEV</sequence>
<accession>A0A0D8YB87</accession>
<dbReference type="AlphaFoldDB" id="A0A0D8YB87"/>
<dbReference type="Proteomes" id="UP000053766">
    <property type="component" value="Unassembled WGS sequence"/>
</dbReference>
<evidence type="ECO:0000313" key="2">
    <source>
        <dbReference type="Proteomes" id="UP000053766"/>
    </source>
</evidence>
<organism evidence="1 2">
    <name type="scientific">Dictyocaulus viviparus</name>
    <name type="common">Bovine lungworm</name>
    <dbReference type="NCBI Taxonomy" id="29172"/>
    <lineage>
        <taxon>Eukaryota</taxon>
        <taxon>Metazoa</taxon>
        <taxon>Ecdysozoa</taxon>
        <taxon>Nematoda</taxon>
        <taxon>Chromadorea</taxon>
        <taxon>Rhabditida</taxon>
        <taxon>Rhabditina</taxon>
        <taxon>Rhabditomorpha</taxon>
        <taxon>Strongyloidea</taxon>
        <taxon>Metastrongylidae</taxon>
        <taxon>Dictyocaulus</taxon>
    </lineage>
</organism>